<dbReference type="PRINTS" id="PR00039">
    <property type="entry name" value="HTHLYSR"/>
</dbReference>
<dbReference type="PANTHER" id="PTHR30118">
    <property type="entry name" value="HTH-TYPE TRANSCRIPTIONAL REGULATOR LEUO-RELATED"/>
    <property type="match status" value="1"/>
</dbReference>
<evidence type="ECO:0000256" key="4">
    <source>
        <dbReference type="ARBA" id="ARBA00023163"/>
    </source>
</evidence>
<evidence type="ECO:0000256" key="1">
    <source>
        <dbReference type="ARBA" id="ARBA00009437"/>
    </source>
</evidence>
<name>A0ABN8EL87_9GAMM</name>
<gene>
    <name evidence="6" type="primary">pcpR_4</name>
    <name evidence="6" type="ORF">SIN8267_02575</name>
</gene>
<accession>A0ABN8EL87</accession>
<dbReference type="InterPro" id="IPR036388">
    <property type="entry name" value="WH-like_DNA-bd_sf"/>
</dbReference>
<dbReference type="PROSITE" id="PS50931">
    <property type="entry name" value="HTH_LYSR"/>
    <property type="match status" value="1"/>
</dbReference>
<dbReference type="Proteomes" id="UP000838100">
    <property type="component" value="Unassembled WGS sequence"/>
</dbReference>
<dbReference type="SUPFAM" id="SSF46785">
    <property type="entry name" value="Winged helix' DNA-binding domain"/>
    <property type="match status" value="1"/>
</dbReference>
<dbReference type="RefSeq" id="WP_237445138.1">
    <property type="nucleotide sequence ID" value="NZ_CAKLPX010000003.1"/>
</dbReference>
<dbReference type="CDD" id="cd08417">
    <property type="entry name" value="PBP2_Nitroaromatics_like"/>
    <property type="match status" value="1"/>
</dbReference>
<keyword evidence="2" id="KW-0805">Transcription regulation</keyword>
<dbReference type="Gene3D" id="1.10.10.10">
    <property type="entry name" value="Winged helix-like DNA-binding domain superfamily/Winged helix DNA-binding domain"/>
    <property type="match status" value="1"/>
</dbReference>
<evidence type="ECO:0000313" key="7">
    <source>
        <dbReference type="Proteomes" id="UP000838100"/>
    </source>
</evidence>
<reference evidence="6" key="1">
    <citation type="submission" date="2021-12" db="EMBL/GenBank/DDBJ databases">
        <authorList>
            <person name="Rodrigo-Torres L."/>
            <person name="Arahal R. D."/>
            <person name="Lucena T."/>
        </authorList>
    </citation>
    <scope>NUCLEOTIDE SEQUENCE</scope>
    <source>
        <strain evidence="6">CECT 8267</strain>
    </source>
</reference>
<evidence type="ECO:0000313" key="6">
    <source>
        <dbReference type="EMBL" id="CAH0992453.1"/>
    </source>
</evidence>
<dbReference type="InterPro" id="IPR037402">
    <property type="entry name" value="YidZ_PBP2"/>
</dbReference>
<dbReference type="Pfam" id="PF00126">
    <property type="entry name" value="HTH_1"/>
    <property type="match status" value="1"/>
</dbReference>
<dbReference type="PANTHER" id="PTHR30118:SF15">
    <property type="entry name" value="TRANSCRIPTIONAL REGULATORY PROTEIN"/>
    <property type="match status" value="1"/>
</dbReference>
<keyword evidence="4" id="KW-0804">Transcription</keyword>
<dbReference type="InterPro" id="IPR036390">
    <property type="entry name" value="WH_DNA-bd_sf"/>
</dbReference>
<dbReference type="Pfam" id="PF03466">
    <property type="entry name" value="LysR_substrate"/>
    <property type="match status" value="1"/>
</dbReference>
<dbReference type="InterPro" id="IPR050389">
    <property type="entry name" value="LysR-type_TF"/>
</dbReference>
<evidence type="ECO:0000259" key="5">
    <source>
        <dbReference type="PROSITE" id="PS50931"/>
    </source>
</evidence>
<dbReference type="SUPFAM" id="SSF53850">
    <property type="entry name" value="Periplasmic binding protein-like II"/>
    <property type="match status" value="1"/>
</dbReference>
<keyword evidence="7" id="KW-1185">Reference proteome</keyword>
<proteinExistence type="inferred from homology"/>
<evidence type="ECO:0000256" key="3">
    <source>
        <dbReference type="ARBA" id="ARBA00023125"/>
    </source>
</evidence>
<comment type="caution">
    <text evidence="6">The sequence shown here is derived from an EMBL/GenBank/DDBJ whole genome shotgun (WGS) entry which is preliminary data.</text>
</comment>
<sequence>MRLEKVDLNLFVVFDAIYRQRSVTKVAVLLNLTQPAVSNALSRLRQTFDDPLFIRTPNGMAPTPVADSVVGDVRAALVLLDKSVSVNARFAPALSEKVFHLGMNDLAESLLLPLLHAAIKTTAPKIALTSYYVAREAATEDLKSGGIDLLIDTPGVNAKELSHQSLGRLPYVVAMRPDHPLAGQRLTVEDYLAGEHIHVSSRRKGRGQMDVALHALGYRRGVAMRVQNYLVAARITAETDLLWTVPKVLAEQLPLHTAELPFDVEPLMWNLYWTKSAQNDPASQWMREIISTAVVEAIGSS</sequence>
<comment type="similarity">
    <text evidence="1">Belongs to the LysR transcriptional regulatory family.</text>
</comment>
<dbReference type="Gene3D" id="3.40.190.10">
    <property type="entry name" value="Periplasmic binding protein-like II"/>
    <property type="match status" value="2"/>
</dbReference>
<dbReference type="EMBL" id="CAKLPX010000003">
    <property type="protein sequence ID" value="CAH0992453.1"/>
    <property type="molecule type" value="Genomic_DNA"/>
</dbReference>
<feature type="domain" description="HTH lysR-type" evidence="5">
    <location>
        <begin position="6"/>
        <end position="63"/>
    </location>
</feature>
<protein>
    <submittedName>
        <fullName evidence="6">PCP degradation transcriptional activation protein</fullName>
    </submittedName>
</protein>
<keyword evidence="3" id="KW-0238">DNA-binding</keyword>
<evidence type="ECO:0000256" key="2">
    <source>
        <dbReference type="ARBA" id="ARBA00023015"/>
    </source>
</evidence>
<dbReference type="InterPro" id="IPR000847">
    <property type="entry name" value="LysR_HTH_N"/>
</dbReference>
<dbReference type="InterPro" id="IPR005119">
    <property type="entry name" value="LysR_subst-bd"/>
</dbReference>
<organism evidence="6 7">
    <name type="scientific">Sinobacterium norvegicum</name>
    <dbReference type="NCBI Taxonomy" id="1641715"/>
    <lineage>
        <taxon>Bacteria</taxon>
        <taxon>Pseudomonadati</taxon>
        <taxon>Pseudomonadota</taxon>
        <taxon>Gammaproteobacteria</taxon>
        <taxon>Cellvibrionales</taxon>
        <taxon>Spongiibacteraceae</taxon>
        <taxon>Sinobacterium</taxon>
    </lineage>
</organism>